<evidence type="ECO:0000313" key="2">
    <source>
        <dbReference type="Proteomes" id="UP000499080"/>
    </source>
</evidence>
<organism evidence="1 2">
    <name type="scientific">Araneus ventricosus</name>
    <name type="common">Orbweaver spider</name>
    <name type="synonym">Epeira ventricosa</name>
    <dbReference type="NCBI Taxonomy" id="182803"/>
    <lineage>
        <taxon>Eukaryota</taxon>
        <taxon>Metazoa</taxon>
        <taxon>Ecdysozoa</taxon>
        <taxon>Arthropoda</taxon>
        <taxon>Chelicerata</taxon>
        <taxon>Arachnida</taxon>
        <taxon>Araneae</taxon>
        <taxon>Araneomorphae</taxon>
        <taxon>Entelegynae</taxon>
        <taxon>Araneoidea</taxon>
        <taxon>Araneidae</taxon>
        <taxon>Araneus</taxon>
    </lineage>
</organism>
<gene>
    <name evidence="1" type="ORF">AVEN_223589_1</name>
</gene>
<comment type="caution">
    <text evidence="1">The sequence shown here is derived from an EMBL/GenBank/DDBJ whole genome shotgun (WGS) entry which is preliminary data.</text>
</comment>
<name>A0A4Y2HJH6_ARAVE</name>
<dbReference type="AlphaFoldDB" id="A0A4Y2HJH6"/>
<dbReference type="Proteomes" id="UP000499080">
    <property type="component" value="Unassembled WGS sequence"/>
</dbReference>
<keyword evidence="2" id="KW-1185">Reference proteome</keyword>
<sequence length="139" mass="15071">MDLVILSRAQMTRTTPGSAPLSKLPHFTRGPPPSCYHALHPIVVHSTFSHYSFSKHGDRCGSVVRFRFQGPRAPGSKPDSTDDPICMKGLTSSGERQSFSWRLLFEVGFIPDGPGREIGGKAGAVTIVCSVADVAKVYR</sequence>
<accession>A0A4Y2HJH6</accession>
<reference evidence="1 2" key="1">
    <citation type="journal article" date="2019" name="Sci. Rep.">
        <title>Orb-weaving spider Araneus ventricosus genome elucidates the spidroin gene catalogue.</title>
        <authorList>
            <person name="Kono N."/>
            <person name="Nakamura H."/>
            <person name="Ohtoshi R."/>
            <person name="Moran D.A.P."/>
            <person name="Shinohara A."/>
            <person name="Yoshida Y."/>
            <person name="Fujiwara M."/>
            <person name="Mori M."/>
            <person name="Tomita M."/>
            <person name="Arakawa K."/>
        </authorList>
    </citation>
    <scope>NUCLEOTIDE SEQUENCE [LARGE SCALE GENOMIC DNA]</scope>
</reference>
<dbReference type="EMBL" id="BGPR01001980">
    <property type="protein sequence ID" value="GBM65492.1"/>
    <property type="molecule type" value="Genomic_DNA"/>
</dbReference>
<proteinExistence type="predicted"/>
<evidence type="ECO:0000313" key="1">
    <source>
        <dbReference type="EMBL" id="GBM65492.1"/>
    </source>
</evidence>
<protein>
    <submittedName>
        <fullName evidence="1">Uncharacterized protein</fullName>
    </submittedName>
</protein>